<evidence type="ECO:0000256" key="2">
    <source>
        <dbReference type="ARBA" id="ARBA00022692"/>
    </source>
</evidence>
<keyword evidence="2 5" id="KW-0812">Transmembrane</keyword>
<dbReference type="Gene3D" id="1.20.1560.10">
    <property type="entry name" value="ABC transporter type 1, transmembrane domain"/>
    <property type="match status" value="1"/>
</dbReference>
<dbReference type="Pfam" id="PF00664">
    <property type="entry name" value="ABC_membrane"/>
    <property type="match status" value="1"/>
</dbReference>
<dbReference type="CDD" id="cd07346">
    <property type="entry name" value="ABC_6TM_exporters"/>
    <property type="match status" value="1"/>
</dbReference>
<dbReference type="SUPFAM" id="SSF90123">
    <property type="entry name" value="ABC transporter transmembrane region"/>
    <property type="match status" value="1"/>
</dbReference>
<proteinExistence type="predicted"/>
<comment type="caution">
    <text evidence="7">The sequence shown here is derived from an EMBL/GenBank/DDBJ whole genome shotgun (WGS) entry which is preliminary data.</text>
</comment>
<accession>X1G649</accession>
<name>X1G649_9ZZZZ</name>
<dbReference type="InterPro" id="IPR011527">
    <property type="entry name" value="ABC1_TM_dom"/>
</dbReference>
<evidence type="ECO:0000256" key="1">
    <source>
        <dbReference type="ARBA" id="ARBA00004141"/>
    </source>
</evidence>
<feature type="transmembrane region" description="Helical" evidence="5">
    <location>
        <begin position="73"/>
        <end position="92"/>
    </location>
</feature>
<feature type="transmembrane region" description="Helical" evidence="5">
    <location>
        <begin position="153"/>
        <end position="176"/>
    </location>
</feature>
<keyword evidence="3 5" id="KW-1133">Transmembrane helix</keyword>
<dbReference type="EMBL" id="BARU01019439">
    <property type="protein sequence ID" value="GAH52722.1"/>
    <property type="molecule type" value="Genomic_DNA"/>
</dbReference>
<sequence>MASVVLDIRKAAHQSVVNHDLSFFDRNPIGKVVSRINTDSSDFGTTIELSIEVIASAFVLIFLTVVMFMVDVILTFVLLISFPLFLVAALNFRKLARRMTLLGQRARASVNAFTKESFSGIQITKTFRREKKVYENFMEINNQSYRVNLKRAFFMNSIFPTLGFIQGLVTVLLIVIGSNAVIEGNVGVGQFLLFIQSINLLFLTVNSLTIALQPILTSLIITNLETTPDLFYVIFLIMIIFLFNISGWVFNYIRII</sequence>
<dbReference type="PROSITE" id="PS50929">
    <property type="entry name" value="ABC_TM1F"/>
    <property type="match status" value="1"/>
</dbReference>
<protein>
    <recommendedName>
        <fullName evidence="6">ABC transmembrane type-1 domain-containing protein</fullName>
    </recommendedName>
</protein>
<feature type="transmembrane region" description="Helical" evidence="5">
    <location>
        <begin position="188"/>
        <end position="209"/>
    </location>
</feature>
<dbReference type="InterPro" id="IPR036640">
    <property type="entry name" value="ABC1_TM_sf"/>
</dbReference>
<dbReference type="GO" id="GO:0015421">
    <property type="term" value="F:ABC-type oligopeptide transporter activity"/>
    <property type="evidence" value="ECO:0007669"/>
    <property type="project" value="TreeGrafter"/>
</dbReference>
<evidence type="ECO:0000259" key="6">
    <source>
        <dbReference type="PROSITE" id="PS50929"/>
    </source>
</evidence>
<gene>
    <name evidence="7" type="ORF">S03H2_32009</name>
</gene>
<dbReference type="GO" id="GO:0016020">
    <property type="term" value="C:membrane"/>
    <property type="evidence" value="ECO:0007669"/>
    <property type="project" value="UniProtKB-SubCell"/>
</dbReference>
<evidence type="ECO:0000256" key="3">
    <source>
        <dbReference type="ARBA" id="ARBA00022989"/>
    </source>
</evidence>
<feature type="transmembrane region" description="Helical" evidence="5">
    <location>
        <begin position="230"/>
        <end position="250"/>
    </location>
</feature>
<organism evidence="7">
    <name type="scientific">marine sediment metagenome</name>
    <dbReference type="NCBI Taxonomy" id="412755"/>
    <lineage>
        <taxon>unclassified sequences</taxon>
        <taxon>metagenomes</taxon>
        <taxon>ecological metagenomes</taxon>
    </lineage>
</organism>
<reference evidence="7" key="1">
    <citation type="journal article" date="2014" name="Front. Microbiol.">
        <title>High frequency of phylogenetically diverse reductive dehalogenase-homologous genes in deep subseafloor sedimentary metagenomes.</title>
        <authorList>
            <person name="Kawai M."/>
            <person name="Futagami T."/>
            <person name="Toyoda A."/>
            <person name="Takaki Y."/>
            <person name="Nishi S."/>
            <person name="Hori S."/>
            <person name="Arai W."/>
            <person name="Tsubouchi T."/>
            <person name="Morono Y."/>
            <person name="Uchiyama I."/>
            <person name="Ito T."/>
            <person name="Fujiyama A."/>
            <person name="Inagaki F."/>
            <person name="Takami H."/>
        </authorList>
    </citation>
    <scope>NUCLEOTIDE SEQUENCE</scope>
    <source>
        <strain evidence="7">Expedition CK06-06</strain>
    </source>
</reference>
<feature type="transmembrane region" description="Helical" evidence="5">
    <location>
        <begin position="49"/>
        <end position="67"/>
    </location>
</feature>
<comment type="subcellular location">
    <subcellularLocation>
        <location evidence="1">Membrane</location>
        <topology evidence="1">Multi-pass membrane protein</topology>
    </subcellularLocation>
</comment>
<evidence type="ECO:0000256" key="5">
    <source>
        <dbReference type="SAM" id="Phobius"/>
    </source>
</evidence>
<feature type="non-terminal residue" evidence="7">
    <location>
        <position position="256"/>
    </location>
</feature>
<evidence type="ECO:0000313" key="7">
    <source>
        <dbReference type="EMBL" id="GAH52722.1"/>
    </source>
</evidence>
<dbReference type="InterPro" id="IPR039421">
    <property type="entry name" value="Type_1_exporter"/>
</dbReference>
<evidence type="ECO:0000256" key="4">
    <source>
        <dbReference type="ARBA" id="ARBA00023136"/>
    </source>
</evidence>
<dbReference type="AlphaFoldDB" id="X1G649"/>
<feature type="domain" description="ABC transmembrane type-1" evidence="6">
    <location>
        <begin position="1"/>
        <end position="217"/>
    </location>
</feature>
<dbReference type="GO" id="GO:0005524">
    <property type="term" value="F:ATP binding"/>
    <property type="evidence" value="ECO:0007669"/>
    <property type="project" value="InterPro"/>
</dbReference>
<dbReference type="PANTHER" id="PTHR43394:SF1">
    <property type="entry name" value="ATP-BINDING CASSETTE SUB-FAMILY B MEMBER 10, MITOCHONDRIAL"/>
    <property type="match status" value="1"/>
</dbReference>
<dbReference type="PANTHER" id="PTHR43394">
    <property type="entry name" value="ATP-DEPENDENT PERMEASE MDL1, MITOCHONDRIAL"/>
    <property type="match status" value="1"/>
</dbReference>
<keyword evidence="4 5" id="KW-0472">Membrane</keyword>